<dbReference type="OrthoDB" id="2404189at2"/>
<feature type="domain" description="HTH araC/xylS-type" evidence="4">
    <location>
        <begin position="8"/>
        <end position="105"/>
    </location>
</feature>
<dbReference type="InterPro" id="IPR018060">
    <property type="entry name" value="HTH_AraC"/>
</dbReference>
<dbReference type="GO" id="GO:0003700">
    <property type="term" value="F:DNA-binding transcription factor activity"/>
    <property type="evidence" value="ECO:0007669"/>
    <property type="project" value="InterPro"/>
</dbReference>
<dbReference type="PANTHER" id="PTHR43280:SF2">
    <property type="entry name" value="HTH-TYPE TRANSCRIPTIONAL REGULATOR EXSA"/>
    <property type="match status" value="1"/>
</dbReference>
<dbReference type="Gene3D" id="1.10.10.60">
    <property type="entry name" value="Homeodomain-like"/>
    <property type="match status" value="1"/>
</dbReference>
<dbReference type="EMBL" id="QXUL01000041">
    <property type="protein sequence ID" value="RIN10366.1"/>
    <property type="molecule type" value="Genomic_DNA"/>
</dbReference>
<gene>
    <name evidence="5" type="ORF">BU097_08680</name>
</gene>
<dbReference type="AlphaFoldDB" id="A0A418IMN7"/>
<dbReference type="RefSeq" id="WP_142921621.1">
    <property type="nucleotide sequence ID" value="NZ_QXUL01000041.1"/>
</dbReference>
<reference evidence="5 6" key="1">
    <citation type="journal article" date="2016" name="Front. Microbiol.">
        <title>Comprehensive Phylogenetic Analysis of Bovine Non-aureus Staphylococci Species Based on Whole-Genome Sequencing.</title>
        <authorList>
            <person name="Naushad S."/>
            <person name="Barkema H.W."/>
            <person name="Luby C."/>
            <person name="Condas L.A."/>
            <person name="Nobrega D.B."/>
            <person name="Carson D.A."/>
            <person name="De Buck J."/>
        </authorList>
    </citation>
    <scope>NUCLEOTIDE SEQUENCE [LARGE SCALE GENOMIC DNA]</scope>
    <source>
        <strain evidence="5 6">SNUC 102</strain>
    </source>
</reference>
<evidence type="ECO:0000259" key="4">
    <source>
        <dbReference type="PROSITE" id="PS01124"/>
    </source>
</evidence>
<dbReference type="Pfam" id="PF12833">
    <property type="entry name" value="HTH_18"/>
    <property type="match status" value="1"/>
</dbReference>
<evidence type="ECO:0000256" key="3">
    <source>
        <dbReference type="ARBA" id="ARBA00023163"/>
    </source>
</evidence>
<evidence type="ECO:0000313" key="5">
    <source>
        <dbReference type="EMBL" id="RIN10366.1"/>
    </source>
</evidence>
<organism evidence="5 6">
    <name type="scientific">Staphylococcus xylosus</name>
    <dbReference type="NCBI Taxonomy" id="1288"/>
    <lineage>
        <taxon>Bacteria</taxon>
        <taxon>Bacillati</taxon>
        <taxon>Bacillota</taxon>
        <taxon>Bacilli</taxon>
        <taxon>Bacillales</taxon>
        <taxon>Staphylococcaceae</taxon>
        <taxon>Staphylococcus</taxon>
    </lineage>
</organism>
<keyword evidence="1" id="KW-0805">Transcription regulation</keyword>
<evidence type="ECO:0000256" key="2">
    <source>
        <dbReference type="ARBA" id="ARBA00023125"/>
    </source>
</evidence>
<evidence type="ECO:0000313" key="6">
    <source>
        <dbReference type="Proteomes" id="UP000285567"/>
    </source>
</evidence>
<dbReference type="PROSITE" id="PS01124">
    <property type="entry name" value="HTH_ARAC_FAMILY_2"/>
    <property type="match status" value="1"/>
</dbReference>
<dbReference type="SMART" id="SM00342">
    <property type="entry name" value="HTH_ARAC"/>
    <property type="match status" value="1"/>
</dbReference>
<comment type="caution">
    <text evidence="5">The sequence shown here is derived from an EMBL/GenBank/DDBJ whole genome shotgun (WGS) entry which is preliminary data.</text>
</comment>
<dbReference type="InterPro" id="IPR009057">
    <property type="entry name" value="Homeodomain-like_sf"/>
</dbReference>
<keyword evidence="2" id="KW-0238">DNA-binding</keyword>
<dbReference type="PANTHER" id="PTHR43280">
    <property type="entry name" value="ARAC-FAMILY TRANSCRIPTIONAL REGULATOR"/>
    <property type="match status" value="1"/>
</dbReference>
<keyword evidence="6" id="KW-1185">Reference proteome</keyword>
<dbReference type="SUPFAM" id="SSF46689">
    <property type="entry name" value="Homeodomain-like"/>
    <property type="match status" value="1"/>
</dbReference>
<name>A0A418IMN7_STAXY</name>
<dbReference type="Proteomes" id="UP000285567">
    <property type="component" value="Unassembled WGS sequence"/>
</dbReference>
<feature type="non-terminal residue" evidence="5">
    <location>
        <position position="1"/>
    </location>
</feature>
<dbReference type="GO" id="GO:0043565">
    <property type="term" value="F:sequence-specific DNA binding"/>
    <property type="evidence" value="ECO:0007669"/>
    <property type="project" value="InterPro"/>
</dbReference>
<sequence>SYSSNLIKNVVEYINTNYKEPLTLSYISKKFYVNSSYLSREFSKKMNISLLKYIKKVKIYNLSRELLLHGNLESLWRQYGFRSYNTYLRDFKNIMHMSPKNFINQNPINQVNKKIGQHELYKCLQQILHLIKSE</sequence>
<evidence type="ECO:0000256" key="1">
    <source>
        <dbReference type="ARBA" id="ARBA00023015"/>
    </source>
</evidence>
<protein>
    <submittedName>
        <fullName evidence="5">AraC family transcriptional regulator</fullName>
    </submittedName>
</protein>
<keyword evidence="3" id="KW-0804">Transcription</keyword>
<accession>A0A418IMN7</accession>
<proteinExistence type="predicted"/>